<proteinExistence type="predicted"/>
<name>A0A813HUS8_POLGL</name>
<evidence type="ECO:0000313" key="1">
    <source>
        <dbReference type="EMBL" id="CAE8642197.1"/>
    </source>
</evidence>
<reference evidence="1" key="1">
    <citation type="submission" date="2021-02" db="EMBL/GenBank/DDBJ databases">
        <authorList>
            <person name="Dougan E. K."/>
            <person name="Rhodes N."/>
            <person name="Thang M."/>
            <person name="Chan C."/>
        </authorList>
    </citation>
    <scope>NUCLEOTIDE SEQUENCE</scope>
</reference>
<keyword evidence="2" id="KW-1185">Reference proteome</keyword>
<accession>A0A813HUS8</accession>
<protein>
    <submittedName>
        <fullName evidence="1">Uncharacterized protein</fullName>
    </submittedName>
</protein>
<dbReference type="OrthoDB" id="417078at2759"/>
<evidence type="ECO:0000313" key="2">
    <source>
        <dbReference type="Proteomes" id="UP000654075"/>
    </source>
</evidence>
<gene>
    <name evidence="1" type="ORF">PGLA1383_LOCUS56721</name>
</gene>
<feature type="non-terminal residue" evidence="1">
    <location>
        <position position="84"/>
    </location>
</feature>
<organism evidence="1 2">
    <name type="scientific">Polarella glacialis</name>
    <name type="common">Dinoflagellate</name>
    <dbReference type="NCBI Taxonomy" id="89957"/>
    <lineage>
        <taxon>Eukaryota</taxon>
        <taxon>Sar</taxon>
        <taxon>Alveolata</taxon>
        <taxon>Dinophyceae</taxon>
        <taxon>Suessiales</taxon>
        <taxon>Suessiaceae</taxon>
        <taxon>Polarella</taxon>
    </lineage>
</organism>
<dbReference type="EMBL" id="CAJNNV010033130">
    <property type="protein sequence ID" value="CAE8642197.1"/>
    <property type="molecule type" value="Genomic_DNA"/>
</dbReference>
<sequence>MGVLEGHEECTWYCTRPLDPADKIEEAAKLHFQGLRQKVFDRLGLEFGAAKNPSINDHGRVITELFAIADAGPEEQQKSVIFGL</sequence>
<comment type="caution">
    <text evidence="1">The sequence shown here is derived from an EMBL/GenBank/DDBJ whole genome shotgun (WGS) entry which is preliminary data.</text>
</comment>
<dbReference type="Proteomes" id="UP000654075">
    <property type="component" value="Unassembled WGS sequence"/>
</dbReference>
<dbReference type="AlphaFoldDB" id="A0A813HUS8"/>